<sequence>MSRSRARRRRPFFALALAPTVLLGLAACGGDPITVPGVTAGPAGIGASGSTDGGTENAGSSSSSGSGNTAGGDDGCEADGTTVPAGAGTAKAGDLDGDGKDDRIWLSVQGDESTLGVKTASGAVFSTTYDREDKPPTAVANVLGDGTAIILVDRGFSASLFAVADCAIVTTENVDGEQYSFDLGINGYGTGVGCPVSQNKLYLAGYNLEKATKDGYDKIVRTRIDLSENGSRADNGTLAELGEYAQTSASWKIATGVSCGDAEKATSPE</sequence>
<feature type="compositionally biased region" description="Low complexity" evidence="1">
    <location>
        <begin position="53"/>
        <end position="67"/>
    </location>
</feature>
<keyword evidence="4" id="KW-1185">Reference proteome</keyword>
<dbReference type="PROSITE" id="PS51257">
    <property type="entry name" value="PROKAR_LIPOPROTEIN"/>
    <property type="match status" value="1"/>
</dbReference>
<organism evidence="3 4">
    <name type="scientific">Kineosporia corallincola</name>
    <dbReference type="NCBI Taxonomy" id="2835133"/>
    <lineage>
        <taxon>Bacteria</taxon>
        <taxon>Bacillati</taxon>
        <taxon>Actinomycetota</taxon>
        <taxon>Actinomycetes</taxon>
        <taxon>Kineosporiales</taxon>
        <taxon>Kineosporiaceae</taxon>
        <taxon>Kineosporia</taxon>
    </lineage>
</organism>
<dbReference type="RefSeq" id="WP_214160332.1">
    <property type="nucleotide sequence ID" value="NZ_JAHBAY010000020.1"/>
</dbReference>
<feature type="signal peptide" evidence="2">
    <location>
        <begin position="1"/>
        <end position="26"/>
    </location>
</feature>
<evidence type="ECO:0000313" key="3">
    <source>
        <dbReference type="EMBL" id="MBT0773792.1"/>
    </source>
</evidence>
<dbReference type="Proteomes" id="UP001197247">
    <property type="component" value="Unassembled WGS sequence"/>
</dbReference>
<keyword evidence="2" id="KW-0732">Signal</keyword>
<evidence type="ECO:0000256" key="1">
    <source>
        <dbReference type="SAM" id="MobiDB-lite"/>
    </source>
</evidence>
<protein>
    <submittedName>
        <fullName evidence="3">Uncharacterized protein</fullName>
    </submittedName>
</protein>
<proteinExistence type="predicted"/>
<gene>
    <name evidence="3" type="ORF">KIH74_32905</name>
</gene>
<name>A0ABS5TSN1_9ACTN</name>
<evidence type="ECO:0000313" key="4">
    <source>
        <dbReference type="Proteomes" id="UP001197247"/>
    </source>
</evidence>
<feature type="region of interest" description="Disordered" evidence="1">
    <location>
        <begin position="46"/>
        <end position="95"/>
    </location>
</feature>
<feature type="chain" id="PRO_5046347216" evidence="2">
    <location>
        <begin position="27"/>
        <end position="269"/>
    </location>
</feature>
<comment type="caution">
    <text evidence="3">The sequence shown here is derived from an EMBL/GenBank/DDBJ whole genome shotgun (WGS) entry which is preliminary data.</text>
</comment>
<reference evidence="3 4" key="1">
    <citation type="submission" date="2021-05" db="EMBL/GenBank/DDBJ databases">
        <title>Kineosporia and Streptomyces sp. nov. two new marine actinobacteria isolated from Coral.</title>
        <authorList>
            <person name="Buangrab K."/>
            <person name="Sutthacheep M."/>
            <person name="Yeemin T."/>
            <person name="Harunari E."/>
            <person name="Igarashi Y."/>
            <person name="Kanchanasin P."/>
            <person name="Tanasupawat S."/>
            <person name="Phongsopitanun W."/>
        </authorList>
    </citation>
    <scope>NUCLEOTIDE SEQUENCE [LARGE SCALE GENOMIC DNA]</scope>
    <source>
        <strain evidence="3 4">J2-2</strain>
    </source>
</reference>
<accession>A0ABS5TSN1</accession>
<dbReference type="EMBL" id="JAHBAY010000020">
    <property type="protein sequence ID" value="MBT0773792.1"/>
    <property type="molecule type" value="Genomic_DNA"/>
</dbReference>
<evidence type="ECO:0000256" key="2">
    <source>
        <dbReference type="SAM" id="SignalP"/>
    </source>
</evidence>